<dbReference type="EMBL" id="JANWOI010000003">
    <property type="protein sequence ID" value="MDA5194382.1"/>
    <property type="molecule type" value="Genomic_DNA"/>
</dbReference>
<evidence type="ECO:0000313" key="2">
    <source>
        <dbReference type="Proteomes" id="UP001141619"/>
    </source>
</evidence>
<dbReference type="AlphaFoldDB" id="A0A9X3TZ57"/>
<evidence type="ECO:0000313" key="1">
    <source>
        <dbReference type="EMBL" id="MDA5194382.1"/>
    </source>
</evidence>
<proteinExistence type="predicted"/>
<keyword evidence="2" id="KW-1185">Reference proteome</keyword>
<accession>A0A9X3TZ57</accession>
<sequence>MLREVEIMGQFAKPEGAKFEATLYNREVQAYLKSGKKHPRFYAGWAYQNIITVIARSIEEARKRIRTDYPETEGFVLMAIEPYHQHGWRSFN</sequence>
<comment type="caution">
    <text evidence="1">The sequence shown here is derived from an EMBL/GenBank/DDBJ whole genome shotgun (WGS) entry which is preliminary data.</text>
</comment>
<protein>
    <submittedName>
        <fullName evidence="1">Uncharacterized protein</fullName>
    </submittedName>
</protein>
<reference evidence="1" key="1">
    <citation type="submission" date="2022-08" db="EMBL/GenBank/DDBJ databases">
        <authorList>
            <person name="Vandamme P."/>
            <person name="Hettiarachchi A."/>
            <person name="Peeters C."/>
            <person name="Cnockaert M."/>
            <person name="Carlier A."/>
        </authorList>
    </citation>
    <scope>NUCLEOTIDE SEQUENCE</scope>
    <source>
        <strain evidence="1">LMG 31809</strain>
    </source>
</reference>
<reference evidence="1" key="2">
    <citation type="journal article" date="2023" name="Syst. Appl. Microbiol.">
        <title>Govania unica gen. nov., sp. nov., a rare biosphere bacterium that represents a novel family in the class Alphaproteobacteria.</title>
        <authorList>
            <person name="Vandamme P."/>
            <person name="Peeters C."/>
            <person name="Hettiarachchi A."/>
            <person name="Cnockaert M."/>
            <person name="Carlier A."/>
        </authorList>
    </citation>
    <scope>NUCLEOTIDE SEQUENCE</scope>
    <source>
        <strain evidence="1">LMG 31809</strain>
    </source>
</reference>
<dbReference type="Proteomes" id="UP001141619">
    <property type="component" value="Unassembled WGS sequence"/>
</dbReference>
<name>A0A9X3TZ57_9PROT</name>
<dbReference type="RefSeq" id="WP_274944085.1">
    <property type="nucleotide sequence ID" value="NZ_JANWOI010000003.1"/>
</dbReference>
<organism evidence="1 2">
    <name type="scientific">Govanella unica</name>
    <dbReference type="NCBI Taxonomy" id="2975056"/>
    <lineage>
        <taxon>Bacteria</taxon>
        <taxon>Pseudomonadati</taxon>
        <taxon>Pseudomonadota</taxon>
        <taxon>Alphaproteobacteria</taxon>
        <taxon>Emcibacterales</taxon>
        <taxon>Govanellaceae</taxon>
        <taxon>Govanella</taxon>
    </lineage>
</organism>
<gene>
    <name evidence="1" type="ORF">NYP16_10510</name>
</gene>